<dbReference type="AlphaFoldDB" id="A0A6J4KCL5"/>
<organism evidence="2">
    <name type="scientific">uncultured Gemmatimonadota bacterium</name>
    <dbReference type="NCBI Taxonomy" id="203437"/>
    <lineage>
        <taxon>Bacteria</taxon>
        <taxon>Pseudomonadati</taxon>
        <taxon>Gemmatimonadota</taxon>
        <taxon>environmental samples</taxon>
    </lineage>
</organism>
<feature type="non-terminal residue" evidence="2">
    <location>
        <position position="1"/>
    </location>
</feature>
<gene>
    <name evidence="2" type="ORF">AVDCRST_MAG68-461</name>
</gene>
<feature type="compositionally biased region" description="Basic residues" evidence="1">
    <location>
        <begin position="22"/>
        <end position="38"/>
    </location>
</feature>
<feature type="compositionally biased region" description="Basic and acidic residues" evidence="1">
    <location>
        <begin position="241"/>
        <end position="261"/>
    </location>
</feature>
<protein>
    <submittedName>
        <fullName evidence="2">Uncharacterized protein</fullName>
    </submittedName>
</protein>
<feature type="region of interest" description="Disordered" evidence="1">
    <location>
        <begin position="1"/>
        <end position="201"/>
    </location>
</feature>
<feature type="compositionally biased region" description="Basic residues" evidence="1">
    <location>
        <begin position="81"/>
        <end position="97"/>
    </location>
</feature>
<feature type="compositionally biased region" description="Low complexity" evidence="1">
    <location>
        <begin position="164"/>
        <end position="177"/>
    </location>
</feature>
<feature type="compositionally biased region" description="Basic residues" evidence="1">
    <location>
        <begin position="180"/>
        <end position="189"/>
    </location>
</feature>
<feature type="region of interest" description="Disordered" evidence="1">
    <location>
        <begin position="234"/>
        <end position="410"/>
    </location>
</feature>
<feature type="non-terminal residue" evidence="2">
    <location>
        <position position="410"/>
    </location>
</feature>
<feature type="compositionally biased region" description="Basic and acidic residues" evidence="1">
    <location>
        <begin position="269"/>
        <end position="286"/>
    </location>
</feature>
<feature type="compositionally biased region" description="Basic and acidic residues" evidence="1">
    <location>
        <begin position="343"/>
        <end position="352"/>
    </location>
</feature>
<reference evidence="2" key="1">
    <citation type="submission" date="2020-02" db="EMBL/GenBank/DDBJ databases">
        <authorList>
            <person name="Meier V. D."/>
        </authorList>
    </citation>
    <scope>NUCLEOTIDE SEQUENCE</scope>
    <source>
        <strain evidence="2">AVDCRST_MAG68</strain>
    </source>
</reference>
<dbReference type="EMBL" id="CADCTW010000028">
    <property type="protein sequence ID" value="CAA9301215.1"/>
    <property type="molecule type" value="Genomic_DNA"/>
</dbReference>
<accession>A0A6J4KCL5</accession>
<feature type="compositionally biased region" description="Basic residues" evidence="1">
    <location>
        <begin position="118"/>
        <end position="130"/>
    </location>
</feature>
<name>A0A6J4KCL5_9BACT</name>
<sequence>EHAKQQTLARRGRPGAGAAAGRLRRLLRGHQPRAHGRRRPEQRGRLSRAGHGDVVRPVAGAGRGAAGDLARLGRPVARGQLRLRRHPARHHPPRRRERPLGEHAPGALGGRAGDRAHAHGARRGGGRGRVRKEPAGRPRAPAGGLRQPDAGREHVLRRDRRRAAAGAHHPLRPGAAAVHPGHRDRHGRQSHGGGERGVRRPCLDAGVEGRLDGRGGGCGPGALRLRVLGAVPAAEPGQRPGVRDDHPLRVHRVRDAVRGAPERPAGALAHRDEERQGRDRAERLHADVPAAEVPGPGLRHPAGEGDGDAGAARRSRIAERRRPGRLRAAEPGPRAIQDAAPGGDHRPGRRLGDAALRAPRHHLAGGARALGPAQVERGKRSRQGPLPGQPGQVHSHQRERAEVEPEPPGL</sequence>
<evidence type="ECO:0000313" key="2">
    <source>
        <dbReference type="EMBL" id="CAA9301215.1"/>
    </source>
</evidence>
<proteinExistence type="predicted"/>
<feature type="compositionally biased region" description="Basic and acidic residues" evidence="1">
    <location>
        <begin position="39"/>
        <end position="54"/>
    </location>
</feature>
<evidence type="ECO:0000256" key="1">
    <source>
        <dbReference type="SAM" id="MobiDB-lite"/>
    </source>
</evidence>
<feature type="compositionally biased region" description="Low complexity" evidence="1">
    <location>
        <begin position="55"/>
        <end position="75"/>
    </location>
</feature>